<evidence type="ECO:0000313" key="2">
    <source>
        <dbReference type="Proteomes" id="UP000019265"/>
    </source>
</evidence>
<dbReference type="KEGG" id="ssab:SSABA_v1c08450"/>
<dbReference type="InterPro" id="IPR047640">
    <property type="entry name" value="RpiR-like"/>
</dbReference>
<proteinExistence type="predicted"/>
<dbReference type="GO" id="GO:0003677">
    <property type="term" value="F:DNA binding"/>
    <property type="evidence" value="ECO:0007669"/>
    <property type="project" value="InterPro"/>
</dbReference>
<dbReference type="EMBL" id="CP006934">
    <property type="protein sequence ID" value="AHI54244.1"/>
    <property type="molecule type" value="Genomic_DNA"/>
</dbReference>
<gene>
    <name evidence="1" type="ORF">SSABA_v1c08450</name>
</gene>
<dbReference type="PATRIC" id="fig|1276257.3.peg.857"/>
<dbReference type="Proteomes" id="UP000019265">
    <property type="component" value="Chromosome"/>
</dbReference>
<dbReference type="HOGENOM" id="CLU_959455_0_0_14"/>
<dbReference type="GO" id="GO:0097367">
    <property type="term" value="F:carbohydrate derivative binding"/>
    <property type="evidence" value="ECO:0007669"/>
    <property type="project" value="InterPro"/>
</dbReference>
<dbReference type="SUPFAM" id="SSF53697">
    <property type="entry name" value="SIS domain"/>
    <property type="match status" value="1"/>
</dbReference>
<dbReference type="eggNOG" id="COG1737">
    <property type="taxonomic scope" value="Bacteria"/>
</dbReference>
<dbReference type="RefSeq" id="WP_025251380.1">
    <property type="nucleotide sequence ID" value="NZ_CP006934.1"/>
</dbReference>
<organism evidence="1 2">
    <name type="scientific">Spiroplasma sabaudiense Ar-1343</name>
    <dbReference type="NCBI Taxonomy" id="1276257"/>
    <lineage>
        <taxon>Bacteria</taxon>
        <taxon>Bacillati</taxon>
        <taxon>Mycoplasmatota</taxon>
        <taxon>Mollicutes</taxon>
        <taxon>Entomoplasmatales</taxon>
        <taxon>Spiroplasmataceae</taxon>
        <taxon>Spiroplasma</taxon>
    </lineage>
</organism>
<dbReference type="InterPro" id="IPR046348">
    <property type="entry name" value="SIS_dom_sf"/>
</dbReference>
<evidence type="ECO:0000313" key="1">
    <source>
        <dbReference type="EMBL" id="AHI54244.1"/>
    </source>
</evidence>
<dbReference type="STRING" id="1276257.SSABA_v1c08450"/>
<dbReference type="GO" id="GO:0003700">
    <property type="term" value="F:DNA-binding transcription factor activity"/>
    <property type="evidence" value="ECO:0007669"/>
    <property type="project" value="InterPro"/>
</dbReference>
<protein>
    <recommendedName>
        <fullName evidence="3">RpiR family transcriptional regulator</fullName>
    </recommendedName>
</protein>
<sequence>MKKEFKKFNLENLNEKQVDLYNYVINNLDDILELSVREISEKYGCGISFIYTFLACIETKGWKTFIFRLGILKGMKSAARIDESFNKEINLKNQITNLIFNNNKTADFKNKLILDDQFIKIDKLCDDISEANRILGFGQGHGLLAVNDLFGMFSKLELKCIQLIKNKNNFKQLITEIEDDDLLIIYSFKGVSEFTIDFFNLLKKTKPNLKTYLITSNYNCKIQEQENRTIFIHNNLMDIEIKDNLILASPLRSFIVFNDYLKTFLFYKNKNEFSNLKSLVTELNSWKDNNNDYYRFEKKNLENDS</sequence>
<dbReference type="Gene3D" id="1.10.10.10">
    <property type="entry name" value="Winged helix-like DNA-binding domain superfamily/Winged helix DNA-binding domain"/>
    <property type="match status" value="1"/>
</dbReference>
<reference evidence="1 2" key="1">
    <citation type="journal article" date="2014" name="Genome Biol. Evol.">
        <title>Molecular evolution of the substrate utilization strategies and putative virulence factors in mosquito-associated Spiroplasma species.</title>
        <authorList>
            <person name="Chang T.H."/>
            <person name="Lo W.S."/>
            <person name="Ku C."/>
            <person name="Chen L.L."/>
            <person name="Kuo C.H."/>
        </authorList>
    </citation>
    <scope>NUCLEOTIDE SEQUENCE [LARGE SCALE GENOMIC DNA]</scope>
    <source>
        <strain evidence="1">Ar-1343</strain>
    </source>
</reference>
<dbReference type="AlphaFoldDB" id="W6AKK4"/>
<dbReference type="PANTHER" id="PTHR30514:SF1">
    <property type="entry name" value="HTH-TYPE TRANSCRIPTIONAL REGULATOR HEXR-RELATED"/>
    <property type="match status" value="1"/>
</dbReference>
<evidence type="ECO:0008006" key="3">
    <source>
        <dbReference type="Google" id="ProtNLM"/>
    </source>
</evidence>
<dbReference type="PANTHER" id="PTHR30514">
    <property type="entry name" value="GLUCOKINASE"/>
    <property type="match status" value="1"/>
</dbReference>
<accession>W6AKK4</accession>
<dbReference type="InterPro" id="IPR036388">
    <property type="entry name" value="WH-like_DNA-bd_sf"/>
</dbReference>
<dbReference type="Gene3D" id="3.40.50.10490">
    <property type="entry name" value="Glucose-6-phosphate isomerase like protein, domain 1"/>
    <property type="match status" value="1"/>
</dbReference>
<dbReference type="OrthoDB" id="388021at2"/>
<dbReference type="GO" id="GO:1901135">
    <property type="term" value="P:carbohydrate derivative metabolic process"/>
    <property type="evidence" value="ECO:0007669"/>
    <property type="project" value="InterPro"/>
</dbReference>
<keyword evidence="2" id="KW-1185">Reference proteome</keyword>
<name>W6AKK4_9MOLU</name>